<dbReference type="Proteomes" id="UP000007730">
    <property type="component" value="Chromosome"/>
</dbReference>
<evidence type="ECO:0000259" key="2">
    <source>
        <dbReference type="Pfam" id="PF07331"/>
    </source>
</evidence>
<feature type="transmembrane region" description="Helical" evidence="1">
    <location>
        <begin position="111"/>
        <end position="144"/>
    </location>
</feature>
<evidence type="ECO:0000313" key="4">
    <source>
        <dbReference type="Proteomes" id="UP000007730"/>
    </source>
</evidence>
<name>B6JGB7_AFIC5</name>
<evidence type="ECO:0000256" key="1">
    <source>
        <dbReference type="SAM" id="Phobius"/>
    </source>
</evidence>
<organism evidence="3 4">
    <name type="scientific">Afipia carboxidovorans (strain ATCC 49405 / DSM 1227 / KCTC 32145 / OM5)</name>
    <name type="common">Oligotropha carboxidovorans</name>
    <dbReference type="NCBI Taxonomy" id="504832"/>
    <lineage>
        <taxon>Bacteria</taxon>
        <taxon>Pseudomonadati</taxon>
        <taxon>Pseudomonadota</taxon>
        <taxon>Alphaproteobacteria</taxon>
        <taxon>Hyphomicrobiales</taxon>
        <taxon>Nitrobacteraceae</taxon>
        <taxon>Afipia</taxon>
    </lineage>
</organism>
<dbReference type="InterPro" id="IPR009936">
    <property type="entry name" value="DUF1468"/>
</dbReference>
<dbReference type="KEGG" id="ocg:OCA5_c13800"/>
<dbReference type="AlphaFoldDB" id="B6JGB7"/>
<protein>
    <recommendedName>
        <fullName evidence="2">DUF1468 domain-containing protein</fullName>
    </recommendedName>
</protein>
<reference evidence="3 4" key="1">
    <citation type="journal article" date="2011" name="J. Bacteriol.">
        <title>Complete genome sequences of the chemolithoautotrophic Oligotropha carboxidovorans strains OM4 and OM5.</title>
        <authorList>
            <person name="Volland S."/>
            <person name="Rachinger M."/>
            <person name="Strittmatter A."/>
            <person name="Daniel R."/>
            <person name="Gottschalk G."/>
            <person name="Meyer O."/>
        </authorList>
    </citation>
    <scope>NUCLEOTIDE SEQUENCE [LARGE SCALE GENOMIC DNA]</scope>
    <source>
        <strain evidence="4">ATCC 49405 / DSM 1227 / KCTC 32145 / OM5</strain>
    </source>
</reference>
<keyword evidence="4" id="KW-1185">Reference proteome</keyword>
<feature type="transmembrane region" description="Helical" evidence="1">
    <location>
        <begin position="71"/>
        <end position="90"/>
    </location>
</feature>
<dbReference type="Pfam" id="PF07331">
    <property type="entry name" value="TctB"/>
    <property type="match status" value="1"/>
</dbReference>
<evidence type="ECO:0000313" key="3">
    <source>
        <dbReference type="EMBL" id="AEI06096.1"/>
    </source>
</evidence>
<proteinExistence type="predicted"/>
<dbReference type="eggNOG" id="ENOG5032FF5">
    <property type="taxonomic scope" value="Bacteria"/>
</dbReference>
<feature type="transmembrane region" description="Helical" evidence="1">
    <location>
        <begin position="150"/>
        <end position="168"/>
    </location>
</feature>
<feature type="domain" description="DUF1468" evidence="2">
    <location>
        <begin position="39"/>
        <end position="177"/>
    </location>
</feature>
<dbReference type="HOGENOM" id="CLU_110735_4_0_5"/>
<accession>B6JGB7</accession>
<dbReference type="PATRIC" id="fig|504832.7.peg.1468"/>
<feature type="transmembrane region" description="Helical" evidence="1">
    <location>
        <begin position="32"/>
        <end position="51"/>
    </location>
</feature>
<keyword evidence="1" id="KW-0812">Transmembrane</keyword>
<dbReference type="KEGG" id="oca:OCAR_6688"/>
<keyword evidence="1" id="KW-0472">Membrane</keyword>
<dbReference type="EMBL" id="CP002826">
    <property type="protein sequence ID" value="AEI06096.1"/>
    <property type="molecule type" value="Genomic_DNA"/>
</dbReference>
<sequence length="187" mass="20610">MRAKLMSNTDIEIQVSDPTAPAPDSPPVAKTLTVDIWALAALGAFSLLMAYDNYHTGMGWAEDGPQPGYFPFYLSMILLGASVFGIIKSVRERRVATDPEIFVTRDQLKRVMLVFGPTVAFVFGIQTLGLYVSSFLLTAGFMIFVGKISVWKSVLTALIFSCAMFYIFEVQFDVIMPKGPLEALLGY</sequence>
<keyword evidence="1" id="KW-1133">Transmembrane helix</keyword>
<gene>
    <name evidence="3" type="ordered locus">OCA5_c13800</name>
</gene>
<dbReference type="STRING" id="504832.OCA5_c13800"/>
<dbReference type="OrthoDB" id="6183775at2"/>